<name>H8KQD8_SOLCM</name>
<dbReference type="GO" id="GO:0016020">
    <property type="term" value="C:membrane"/>
    <property type="evidence" value="ECO:0007669"/>
    <property type="project" value="UniProtKB-SubCell"/>
</dbReference>
<dbReference type="STRING" id="929556.Solca_1475"/>
<sequence length="148" mass="16612">METYHIGFSIAALVTRLFLGIIFVSQGYSRLFKVGSKHVADFFGEQLAGKNYPKWILSFSAYATSISECIGGILLILGLFRGIALSLLSIDILLVTLAFSVMQTIVDLEHIFPRLLLLLVLWLIPSSVDIYTLDELLKYVFNIDTMIF</sequence>
<keyword evidence="2 5" id="KW-0812">Transmembrane</keyword>
<evidence type="ECO:0000256" key="5">
    <source>
        <dbReference type="SAM" id="Phobius"/>
    </source>
</evidence>
<organism evidence="6 7">
    <name type="scientific">Solitalea canadensis (strain ATCC 29591 / DSM 3403 / JCM 21819 / LMG 8368 / NBRC 15130 / NCIMB 12057 / USAM 9D)</name>
    <name type="common">Flexibacter canadensis</name>
    <dbReference type="NCBI Taxonomy" id="929556"/>
    <lineage>
        <taxon>Bacteria</taxon>
        <taxon>Pseudomonadati</taxon>
        <taxon>Bacteroidota</taxon>
        <taxon>Sphingobacteriia</taxon>
        <taxon>Sphingobacteriales</taxon>
        <taxon>Sphingobacteriaceae</taxon>
        <taxon>Solitalea</taxon>
    </lineage>
</organism>
<feature type="transmembrane region" description="Helical" evidence="5">
    <location>
        <begin position="55"/>
        <end position="77"/>
    </location>
</feature>
<comment type="subcellular location">
    <subcellularLocation>
        <location evidence="1">Membrane</location>
        <topology evidence="1">Multi-pass membrane protein</topology>
    </subcellularLocation>
</comment>
<evidence type="ECO:0000256" key="1">
    <source>
        <dbReference type="ARBA" id="ARBA00004141"/>
    </source>
</evidence>
<evidence type="ECO:0000256" key="3">
    <source>
        <dbReference type="ARBA" id="ARBA00022989"/>
    </source>
</evidence>
<dbReference type="eggNOG" id="COG2259">
    <property type="taxonomic scope" value="Bacteria"/>
</dbReference>
<evidence type="ECO:0000313" key="6">
    <source>
        <dbReference type="EMBL" id="AFD06554.1"/>
    </source>
</evidence>
<dbReference type="Pfam" id="PF07681">
    <property type="entry name" value="DoxX"/>
    <property type="match status" value="1"/>
</dbReference>
<dbReference type="OrthoDB" id="1122432at2"/>
<dbReference type="HOGENOM" id="CLU_1793623_0_0_10"/>
<evidence type="ECO:0000256" key="2">
    <source>
        <dbReference type="ARBA" id="ARBA00022692"/>
    </source>
</evidence>
<dbReference type="Proteomes" id="UP000007590">
    <property type="component" value="Chromosome"/>
</dbReference>
<dbReference type="InterPro" id="IPR032808">
    <property type="entry name" value="DoxX"/>
</dbReference>
<reference evidence="6" key="1">
    <citation type="submission" date="2012-02" db="EMBL/GenBank/DDBJ databases">
        <title>The complete genome of Solitalea canadensis DSM 3403.</title>
        <authorList>
            <consortium name="US DOE Joint Genome Institute (JGI-PGF)"/>
            <person name="Lucas S."/>
            <person name="Copeland A."/>
            <person name="Lapidus A."/>
            <person name="Glavina del Rio T."/>
            <person name="Dalin E."/>
            <person name="Tice H."/>
            <person name="Bruce D."/>
            <person name="Goodwin L."/>
            <person name="Pitluck S."/>
            <person name="Peters L."/>
            <person name="Ovchinnikova G."/>
            <person name="Lu M."/>
            <person name="Kyrpides N."/>
            <person name="Mavromatis K."/>
            <person name="Ivanova N."/>
            <person name="Brettin T."/>
            <person name="Detter J.C."/>
            <person name="Han C."/>
            <person name="Larimer F."/>
            <person name="Land M."/>
            <person name="Hauser L."/>
            <person name="Markowitz V."/>
            <person name="Cheng J.-F."/>
            <person name="Hugenholtz P."/>
            <person name="Woyke T."/>
            <person name="Wu D."/>
            <person name="Spring S."/>
            <person name="Schroeder M."/>
            <person name="Kopitz M."/>
            <person name="Brambilla E."/>
            <person name="Klenk H.-P."/>
            <person name="Eisen J.A."/>
        </authorList>
    </citation>
    <scope>NUCLEOTIDE SEQUENCE</scope>
    <source>
        <strain evidence="6">DSM 3403</strain>
    </source>
</reference>
<feature type="transmembrane region" description="Helical" evidence="5">
    <location>
        <begin position="114"/>
        <end position="133"/>
    </location>
</feature>
<evidence type="ECO:0000256" key="4">
    <source>
        <dbReference type="ARBA" id="ARBA00023136"/>
    </source>
</evidence>
<accession>H8KQD8</accession>
<dbReference type="KEGG" id="scn:Solca_1475"/>
<gene>
    <name evidence="6" type="ordered locus">Solca_1475</name>
</gene>
<proteinExistence type="predicted"/>
<keyword evidence="4 5" id="KW-0472">Membrane</keyword>
<protein>
    <submittedName>
        <fullName evidence="6">DoxX protein</fullName>
    </submittedName>
</protein>
<keyword evidence="7" id="KW-1185">Reference proteome</keyword>
<keyword evidence="3 5" id="KW-1133">Transmembrane helix</keyword>
<dbReference type="AlphaFoldDB" id="H8KQD8"/>
<dbReference type="EMBL" id="CP003349">
    <property type="protein sequence ID" value="AFD06554.1"/>
    <property type="molecule type" value="Genomic_DNA"/>
</dbReference>
<feature type="transmembrane region" description="Helical" evidence="5">
    <location>
        <begin position="6"/>
        <end position="24"/>
    </location>
</feature>
<dbReference type="RefSeq" id="WP_014679781.1">
    <property type="nucleotide sequence ID" value="NC_017770.1"/>
</dbReference>
<evidence type="ECO:0000313" key="7">
    <source>
        <dbReference type="Proteomes" id="UP000007590"/>
    </source>
</evidence>
<feature type="transmembrane region" description="Helical" evidence="5">
    <location>
        <begin position="83"/>
        <end position="102"/>
    </location>
</feature>